<dbReference type="EMBL" id="JAGRRH010000008">
    <property type="protein sequence ID" value="KAG7365624.1"/>
    <property type="molecule type" value="Genomic_DNA"/>
</dbReference>
<protein>
    <submittedName>
        <fullName evidence="2">Uncharacterized protein</fullName>
    </submittedName>
</protein>
<feature type="compositionally biased region" description="Basic and acidic residues" evidence="1">
    <location>
        <begin position="18"/>
        <end position="32"/>
    </location>
</feature>
<reference evidence="2" key="1">
    <citation type="journal article" date="2021" name="Sci. Rep.">
        <title>Diploid genomic architecture of Nitzschia inconspicua, an elite biomass production diatom.</title>
        <authorList>
            <person name="Oliver A."/>
            <person name="Podell S."/>
            <person name="Pinowska A."/>
            <person name="Traller J.C."/>
            <person name="Smith S.R."/>
            <person name="McClure R."/>
            <person name="Beliaev A."/>
            <person name="Bohutskyi P."/>
            <person name="Hill E.A."/>
            <person name="Rabines A."/>
            <person name="Zheng H."/>
            <person name="Allen L.Z."/>
            <person name="Kuo A."/>
            <person name="Grigoriev I.V."/>
            <person name="Allen A.E."/>
            <person name="Hazlebeck D."/>
            <person name="Allen E.E."/>
        </authorList>
    </citation>
    <scope>NUCLEOTIDE SEQUENCE</scope>
    <source>
        <strain evidence="2">Hildebrandi</strain>
    </source>
</reference>
<evidence type="ECO:0000256" key="1">
    <source>
        <dbReference type="SAM" id="MobiDB-lite"/>
    </source>
</evidence>
<proteinExistence type="predicted"/>
<dbReference type="EMBL" id="JAGRRH010000032">
    <property type="protein sequence ID" value="KAG7339595.1"/>
    <property type="molecule type" value="Genomic_DNA"/>
</dbReference>
<name>A0A9K3PAB4_9STRA</name>
<dbReference type="Proteomes" id="UP000693970">
    <property type="component" value="Unassembled WGS sequence"/>
</dbReference>
<evidence type="ECO:0000313" key="4">
    <source>
        <dbReference type="Proteomes" id="UP000693970"/>
    </source>
</evidence>
<organism evidence="2 4">
    <name type="scientific">Nitzschia inconspicua</name>
    <dbReference type="NCBI Taxonomy" id="303405"/>
    <lineage>
        <taxon>Eukaryota</taxon>
        <taxon>Sar</taxon>
        <taxon>Stramenopiles</taxon>
        <taxon>Ochrophyta</taxon>
        <taxon>Bacillariophyta</taxon>
        <taxon>Bacillariophyceae</taxon>
        <taxon>Bacillariophycidae</taxon>
        <taxon>Bacillariales</taxon>
        <taxon>Bacillariaceae</taxon>
        <taxon>Nitzschia</taxon>
    </lineage>
</organism>
<feature type="region of interest" description="Disordered" evidence="1">
    <location>
        <begin position="1"/>
        <end position="112"/>
    </location>
</feature>
<feature type="compositionally biased region" description="Basic and acidic residues" evidence="1">
    <location>
        <begin position="1"/>
        <end position="10"/>
    </location>
</feature>
<evidence type="ECO:0000313" key="2">
    <source>
        <dbReference type="EMBL" id="KAG7339595.1"/>
    </source>
</evidence>
<feature type="region of interest" description="Disordered" evidence="1">
    <location>
        <begin position="242"/>
        <end position="269"/>
    </location>
</feature>
<sequence>MADRNERHFQEFYTPRRQRADKENRQWKEKKLYQHHGQQQPYKEKEDDEEQEQKIVDHHFRQFPPSTTPKKRLEKDDDDEEGWKYSSCLSSTSSKSSYRSVTESQRRVHVHHPTETTVNTTTITTTGPQPNDDSFVVDHCQLHPILPKTEFAFLSPPTSSTRTSVTWASSRKTSWTCPPGSSKLLRKLHQQRMQRHEQDGLIIDTAMKNTHQQHQWVSPSAAVGSLLRPVRKNRLLDTGAKRIPVLSPSKRTTSTTTSSPPPYSNQYNLSRRDTYFHSSLVKDSTKTTYTTGRSQQQQQVERTGFDGTKQTPSIQLLQSTHESRNQRYYETLTTTPSPTIGTPATRKIVSSTTTLASQSTTSQSTSMDLHIPSLSSFQTDTLTPYRTPSRSSIVRSTQTTPKSSTATPMSVAGSTTSSRGSLQSLWDALLPDGTSFSSTTPPRPSIDSATVRSKNPMASIFAAMSSPMSNTTKLSSSLELGEEEDDNHNNDSATNNNRWSRSTSPAKFMTVESQQQPQLPHEDDNSNDNIMILARPVPQRFD</sequence>
<dbReference type="AlphaFoldDB" id="A0A9K3PAB4"/>
<keyword evidence="4" id="KW-1185">Reference proteome</keyword>
<gene>
    <name evidence="3" type="ORF">IV203_025065</name>
    <name evidence="2" type="ORF">IV203_025188</name>
</gene>
<feature type="compositionally biased region" description="Polar residues" evidence="1">
    <location>
        <begin position="286"/>
        <end position="301"/>
    </location>
</feature>
<reference evidence="2" key="2">
    <citation type="submission" date="2021-04" db="EMBL/GenBank/DDBJ databases">
        <authorList>
            <person name="Podell S."/>
        </authorList>
    </citation>
    <scope>NUCLEOTIDE SEQUENCE</scope>
    <source>
        <strain evidence="2">Hildebrandi</strain>
    </source>
</reference>
<feature type="compositionally biased region" description="Low complexity" evidence="1">
    <location>
        <begin position="86"/>
        <end position="103"/>
    </location>
</feature>
<feature type="compositionally biased region" description="Low complexity" evidence="1">
    <location>
        <begin position="247"/>
        <end position="258"/>
    </location>
</feature>
<feature type="compositionally biased region" description="Polar residues" evidence="1">
    <location>
        <begin position="498"/>
        <end position="518"/>
    </location>
</feature>
<feature type="region of interest" description="Disordered" evidence="1">
    <location>
        <begin position="285"/>
        <end position="311"/>
    </location>
</feature>
<evidence type="ECO:0000313" key="3">
    <source>
        <dbReference type="EMBL" id="KAG7365624.1"/>
    </source>
</evidence>
<comment type="caution">
    <text evidence="2">The sequence shown here is derived from an EMBL/GenBank/DDBJ whole genome shotgun (WGS) entry which is preliminary data.</text>
</comment>
<feature type="region of interest" description="Disordered" evidence="1">
    <location>
        <begin position="380"/>
        <end position="420"/>
    </location>
</feature>
<feature type="region of interest" description="Disordered" evidence="1">
    <location>
        <begin position="464"/>
        <end position="542"/>
    </location>
</feature>
<accession>A0A9K3PAB4</accession>